<evidence type="ECO:0000259" key="1">
    <source>
        <dbReference type="Pfam" id="PF00535"/>
    </source>
</evidence>
<accession>A0A934N0K5</accession>
<evidence type="ECO:0000313" key="5">
    <source>
        <dbReference type="Proteomes" id="UP000606991"/>
    </source>
</evidence>
<organism evidence="3 4">
    <name type="scientific">Candidatus Aeolococcus gillhamiae</name>
    <dbReference type="NCBI Taxonomy" id="3127015"/>
    <lineage>
        <taxon>Bacteria</taxon>
        <taxon>Bacillati</taxon>
        <taxon>Candidatus Dormiibacterota</taxon>
        <taxon>Candidatus Dormibacteria</taxon>
        <taxon>Candidatus Aeolococcales</taxon>
        <taxon>Candidatus Aeolococcaceae</taxon>
        <taxon>Candidatus Aeolococcus</taxon>
    </lineage>
</organism>
<dbReference type="Proteomes" id="UP000248724">
    <property type="component" value="Unassembled WGS sequence"/>
</dbReference>
<accession>A0A2W5Z8Y5</accession>
<protein>
    <submittedName>
        <fullName evidence="3">Glycosyl transferase family 2</fullName>
    </submittedName>
    <submittedName>
        <fullName evidence="2">Glycosyltransferase</fullName>
    </submittedName>
</protein>
<sequence>MRPRVSVVVPAYNEGAEINDFLDRILESVKLPCEVLVVYDTPDDTTAPYVKEYARRDHRVRPLLNNRGRGPAAALRFGIKHVTADVTVVTMADGSDDPMQIDQLTRLVERGVVVAAASRYMRGGQQVGGPRIKGLISRAAGLSLHLVSRVGTHDPTNSFKAYSTEFIREVGIASDAGFELGIEMVAKAHRRGLPIAEIPTIWLDRSHGQSNFKVREWIPRYLRWYLAALGPHRAPLRAGYRVHPHAWETDRDERREGT</sequence>
<reference evidence="3" key="2">
    <citation type="submission" date="2018-05" db="EMBL/GenBank/DDBJ databases">
        <authorList>
            <person name="Ferrari B."/>
        </authorList>
    </citation>
    <scope>NUCLEOTIDE SEQUENCE</scope>
    <source>
        <strain evidence="3">RRmetagenome_bin12</strain>
    </source>
</reference>
<dbReference type="Gene3D" id="3.90.550.10">
    <property type="entry name" value="Spore Coat Polysaccharide Biosynthesis Protein SpsA, Chain A"/>
    <property type="match status" value="1"/>
</dbReference>
<dbReference type="PANTHER" id="PTHR48090:SF7">
    <property type="entry name" value="RFBJ PROTEIN"/>
    <property type="match status" value="1"/>
</dbReference>
<feature type="domain" description="Glycosyltransferase 2-like" evidence="1">
    <location>
        <begin position="6"/>
        <end position="170"/>
    </location>
</feature>
<reference evidence="2 5" key="3">
    <citation type="submission" date="2020-10" db="EMBL/GenBank/DDBJ databases">
        <title>Ca. Dormibacterota MAGs.</title>
        <authorList>
            <person name="Montgomery K."/>
        </authorList>
    </citation>
    <scope>NUCLEOTIDE SEQUENCE [LARGE SCALE GENOMIC DNA]</scope>
    <source>
        <strain evidence="2">SC8812_S17_18</strain>
    </source>
</reference>
<dbReference type="SUPFAM" id="SSF53448">
    <property type="entry name" value="Nucleotide-diphospho-sugar transferases"/>
    <property type="match status" value="1"/>
</dbReference>
<name>A0A2W5Z8Y5_9BACT</name>
<dbReference type="PANTHER" id="PTHR48090">
    <property type="entry name" value="UNDECAPRENYL-PHOSPHATE 4-DEOXY-4-FORMAMIDO-L-ARABINOSE TRANSFERASE-RELATED"/>
    <property type="match status" value="1"/>
</dbReference>
<dbReference type="AlphaFoldDB" id="A0A2W5Z8Y5"/>
<dbReference type="InterPro" id="IPR001173">
    <property type="entry name" value="Glyco_trans_2-like"/>
</dbReference>
<dbReference type="Proteomes" id="UP000606991">
    <property type="component" value="Unassembled WGS sequence"/>
</dbReference>
<evidence type="ECO:0000313" key="4">
    <source>
        <dbReference type="Proteomes" id="UP000248724"/>
    </source>
</evidence>
<reference evidence="3 4" key="1">
    <citation type="journal article" date="2017" name="Nature">
        <title>Atmospheric trace gases support primary production in Antarctic desert surface soil.</title>
        <authorList>
            <person name="Ji M."/>
            <person name="Greening C."/>
            <person name="Vanwonterghem I."/>
            <person name="Carere C.R."/>
            <person name="Bay S.K."/>
            <person name="Steen J.A."/>
            <person name="Montgomery K."/>
            <person name="Lines T."/>
            <person name="Beardall J."/>
            <person name="van Dorst J."/>
            <person name="Snape I."/>
            <person name="Stott M.B."/>
            <person name="Hugenholtz P."/>
            <person name="Ferrari B.C."/>
        </authorList>
    </citation>
    <scope>NUCLEOTIDE SEQUENCE [LARGE SCALE GENOMIC DNA]</scope>
    <source>
        <strain evidence="3">RRmetagenome_bin12</strain>
    </source>
</reference>
<comment type="caution">
    <text evidence="3">The sequence shown here is derived from an EMBL/GenBank/DDBJ whole genome shotgun (WGS) entry which is preliminary data.</text>
</comment>
<dbReference type="Pfam" id="PF00535">
    <property type="entry name" value="Glycos_transf_2"/>
    <property type="match status" value="1"/>
</dbReference>
<keyword evidence="3" id="KW-0808">Transferase</keyword>
<dbReference type="InterPro" id="IPR029044">
    <property type="entry name" value="Nucleotide-diphossugar_trans"/>
</dbReference>
<dbReference type="EMBL" id="QHBU01000093">
    <property type="protein sequence ID" value="PZR81822.1"/>
    <property type="molecule type" value="Genomic_DNA"/>
</dbReference>
<proteinExistence type="predicted"/>
<dbReference type="EMBL" id="JAEKNS010000142">
    <property type="protein sequence ID" value="MBJ7595940.1"/>
    <property type="molecule type" value="Genomic_DNA"/>
</dbReference>
<dbReference type="GO" id="GO:0016740">
    <property type="term" value="F:transferase activity"/>
    <property type="evidence" value="ECO:0007669"/>
    <property type="project" value="UniProtKB-KW"/>
</dbReference>
<evidence type="ECO:0000313" key="2">
    <source>
        <dbReference type="EMBL" id="MBJ7595940.1"/>
    </source>
</evidence>
<dbReference type="InterPro" id="IPR050256">
    <property type="entry name" value="Glycosyltransferase_2"/>
</dbReference>
<gene>
    <name evidence="3" type="ORF">DLM65_05155</name>
    <name evidence="2" type="ORF">JF886_14000</name>
</gene>
<evidence type="ECO:0000313" key="3">
    <source>
        <dbReference type="EMBL" id="PZR81822.1"/>
    </source>
</evidence>